<evidence type="ECO:0000313" key="2">
    <source>
        <dbReference type="EMBL" id="ARX35769.1"/>
    </source>
</evidence>
<name>A0A1Z1SZ13_PROMI</name>
<dbReference type="Proteomes" id="UP000195540">
    <property type="component" value="Chromosome"/>
</dbReference>
<organism evidence="3 5">
    <name type="scientific">Proteus mirabilis</name>
    <dbReference type="NCBI Taxonomy" id="584"/>
    <lineage>
        <taxon>Bacteria</taxon>
        <taxon>Pseudomonadati</taxon>
        <taxon>Pseudomonadota</taxon>
        <taxon>Gammaproteobacteria</taxon>
        <taxon>Enterobacterales</taxon>
        <taxon>Morganellaceae</taxon>
        <taxon>Proteus</taxon>
    </lineage>
</organism>
<dbReference type="EMBL" id="UAUE01000020">
    <property type="protein sequence ID" value="SPY96720.1"/>
    <property type="molecule type" value="Genomic_DNA"/>
</dbReference>
<evidence type="ECO:0000313" key="3">
    <source>
        <dbReference type="EMBL" id="SPY96720.1"/>
    </source>
</evidence>
<sequence length="352" mass="40543">MKVTQILFYNNENSITDNEIKNLFNIFDTQVINNSRVDVNLETAKNQINKLADAVRNGSSIDLDYLVNIMFHDDIKISLYATNQLYLIYPKLNNSIREDIKELVKLLYEIKIKEDQEYFKERPLLSAMACEEAIARQKGKGENVFISAVDNYLNIKCNDSVLANSNESVSNNNRYISSSELESWASFQPYQCDIGSYESILKKIENSKGSAELKNYVVLVNNNHWVALLTYKDSCFLCDSLPSSKKDERHNLLIELEKKGFNTINIEYNLQENVPNGCGLLALNYIDSLHNEWNKFNHEKEDDLTSTIETVLQKTGKDFLNLSCGEQTTFNHDVRKKLIMDTLFCIVKFNDE</sequence>
<dbReference type="EC" id="3.4.22.-" evidence="3"/>
<accession>A0A1Z1SZ13</accession>
<reference evidence="2 4" key="1">
    <citation type="submission" date="2017-05" db="EMBL/GenBank/DDBJ databases">
        <title>Whole genome sequencing of Proteus mirabilis AR_0155.</title>
        <authorList>
            <person name="Conlan S."/>
            <person name="Thomas P.J."/>
            <person name="Mullikin J."/>
            <person name="Frank K.M."/>
            <person name="Segre J.A."/>
        </authorList>
    </citation>
    <scope>NUCLEOTIDE SEQUENCE [LARGE SCALE GENOMIC DNA]</scope>
    <source>
        <strain evidence="2 4">AR_0155</strain>
    </source>
</reference>
<evidence type="ECO:0000313" key="5">
    <source>
        <dbReference type="Proteomes" id="UP000251485"/>
    </source>
</evidence>
<dbReference type="InterPro" id="IPR054328">
    <property type="entry name" value="SseL-like_C"/>
</dbReference>
<keyword evidence="3" id="KW-0378">Hydrolase</keyword>
<dbReference type="Proteomes" id="UP000251485">
    <property type="component" value="Unassembled WGS sequence"/>
</dbReference>
<evidence type="ECO:0000259" key="1">
    <source>
        <dbReference type="Pfam" id="PF22102"/>
    </source>
</evidence>
<protein>
    <submittedName>
        <fullName evidence="3">Deubiquitinase sseL</fullName>
        <ecNumber evidence="3">3.4.22.-</ecNumber>
    </submittedName>
</protein>
<dbReference type="GO" id="GO:0016787">
    <property type="term" value="F:hydrolase activity"/>
    <property type="evidence" value="ECO:0007669"/>
    <property type="project" value="UniProtKB-KW"/>
</dbReference>
<evidence type="ECO:0000313" key="4">
    <source>
        <dbReference type="Proteomes" id="UP000195540"/>
    </source>
</evidence>
<gene>
    <name evidence="3" type="primary">sseL</name>
    <name evidence="2" type="ORF">AM402_16950</name>
    <name evidence="3" type="ORF">NCTC10975_02450</name>
</gene>
<proteinExistence type="predicted"/>
<feature type="domain" description="SseL-like C-terminal" evidence="1">
    <location>
        <begin position="199"/>
        <end position="336"/>
    </location>
</feature>
<reference evidence="3 5" key="2">
    <citation type="submission" date="2018-06" db="EMBL/GenBank/DDBJ databases">
        <authorList>
            <consortium name="Pathogen Informatics"/>
            <person name="Doyle S."/>
        </authorList>
    </citation>
    <scope>NUCLEOTIDE SEQUENCE [LARGE SCALE GENOMIC DNA]</scope>
    <source>
        <strain evidence="3 5">NCTC10975</strain>
    </source>
</reference>
<dbReference type="STRING" id="584.AOUC001_13810"/>
<dbReference type="Pfam" id="PF22102">
    <property type="entry name" value="ElaD-SseL-like_C"/>
    <property type="match status" value="1"/>
</dbReference>
<dbReference type="AlphaFoldDB" id="A0A1Z1SZ13"/>
<dbReference type="RefSeq" id="WP_049210533.1">
    <property type="nucleotide sequence ID" value="NZ_BGKS01000068.1"/>
</dbReference>
<dbReference type="EMBL" id="CP021694">
    <property type="protein sequence ID" value="ARX35769.1"/>
    <property type="molecule type" value="Genomic_DNA"/>
</dbReference>